<gene>
    <name evidence="2" type="ORF">ACFOKJ_03680</name>
</gene>
<dbReference type="EMBL" id="JBHRYH010000009">
    <property type="protein sequence ID" value="MFC3625246.1"/>
    <property type="molecule type" value="Genomic_DNA"/>
</dbReference>
<name>A0ABV7TQ83_9NEIS</name>
<evidence type="ECO:0000313" key="3">
    <source>
        <dbReference type="Proteomes" id="UP001595636"/>
    </source>
</evidence>
<proteinExistence type="predicted"/>
<comment type="caution">
    <text evidence="2">The sequence shown here is derived from an EMBL/GenBank/DDBJ whole genome shotgun (WGS) entry which is preliminary data.</text>
</comment>
<sequence>MSYATAISGFAALLENDVAPPAGLLHAERMRHYRANCRINRIAALANTFTTVQALVGADFFTAMARVHVDTTPANAANLHALGADFPAFIEGFAPAAALPYLAVVAQLDWACWQAFLAEEAEPIPPDTLNDTPPATLATLTLRLHPALQLVQSADWPIADLLAMHQGAAAADIAAGGQAVLVLRDNWLQIPPARFALYQALQGGLPVLPALETALAMDADAPVCEWLGWLFASGAVTALATHEREQA</sequence>
<dbReference type="Proteomes" id="UP001595636">
    <property type="component" value="Unassembled WGS sequence"/>
</dbReference>
<dbReference type="InterPro" id="IPR018640">
    <property type="entry name" value="DUF2063"/>
</dbReference>
<evidence type="ECO:0000313" key="2">
    <source>
        <dbReference type="EMBL" id="MFC3625246.1"/>
    </source>
</evidence>
<organism evidence="2 3">
    <name type="scientific">Vogesella amnigena</name>
    <dbReference type="NCBI Taxonomy" id="1507449"/>
    <lineage>
        <taxon>Bacteria</taxon>
        <taxon>Pseudomonadati</taxon>
        <taxon>Pseudomonadota</taxon>
        <taxon>Betaproteobacteria</taxon>
        <taxon>Neisseriales</taxon>
        <taxon>Chromobacteriaceae</taxon>
        <taxon>Vogesella</taxon>
    </lineage>
</organism>
<feature type="domain" description="Putative DNA-binding" evidence="1">
    <location>
        <begin position="11"/>
        <end position="90"/>
    </location>
</feature>
<dbReference type="RefSeq" id="WP_390276739.1">
    <property type="nucleotide sequence ID" value="NZ_JBHRYH010000009.1"/>
</dbReference>
<keyword evidence="3" id="KW-1185">Reference proteome</keyword>
<reference evidence="3" key="1">
    <citation type="journal article" date="2019" name="Int. J. Syst. Evol. Microbiol.">
        <title>The Global Catalogue of Microorganisms (GCM) 10K type strain sequencing project: providing services to taxonomists for standard genome sequencing and annotation.</title>
        <authorList>
            <consortium name="The Broad Institute Genomics Platform"/>
            <consortium name="The Broad Institute Genome Sequencing Center for Infectious Disease"/>
            <person name="Wu L."/>
            <person name="Ma J."/>
        </authorList>
    </citation>
    <scope>NUCLEOTIDE SEQUENCE [LARGE SCALE GENOMIC DNA]</scope>
    <source>
        <strain evidence="3">KCTC 42195</strain>
    </source>
</reference>
<evidence type="ECO:0000259" key="1">
    <source>
        <dbReference type="Pfam" id="PF09836"/>
    </source>
</evidence>
<keyword evidence="2" id="KW-0238">DNA-binding</keyword>
<protein>
    <submittedName>
        <fullName evidence="2">DNA-binding domain-containing protein</fullName>
    </submittedName>
</protein>
<dbReference type="GO" id="GO:0003677">
    <property type="term" value="F:DNA binding"/>
    <property type="evidence" value="ECO:0007669"/>
    <property type="project" value="UniProtKB-KW"/>
</dbReference>
<accession>A0ABV7TQ83</accession>
<dbReference type="Pfam" id="PF09836">
    <property type="entry name" value="DUF2063"/>
    <property type="match status" value="1"/>
</dbReference>